<evidence type="ECO:0000313" key="2">
    <source>
        <dbReference type="Proteomes" id="UP000638648"/>
    </source>
</evidence>
<proteinExistence type="predicted"/>
<dbReference type="AlphaFoldDB" id="A0A927MRE6"/>
<protein>
    <submittedName>
        <fullName evidence="1">DNA-directed RNA polymerase subunit RPC12/RpoP</fullName>
    </submittedName>
</protein>
<dbReference type="Proteomes" id="UP000638648">
    <property type="component" value="Unassembled WGS sequence"/>
</dbReference>
<evidence type="ECO:0000313" key="1">
    <source>
        <dbReference type="EMBL" id="MBE1604724.1"/>
    </source>
</evidence>
<comment type="caution">
    <text evidence="1">The sequence shown here is derived from an EMBL/GenBank/DDBJ whole genome shotgun (WGS) entry which is preliminary data.</text>
</comment>
<dbReference type="EMBL" id="JADBEM010000001">
    <property type="protein sequence ID" value="MBE1604724.1"/>
    <property type="molecule type" value="Genomic_DNA"/>
</dbReference>
<keyword evidence="2" id="KW-1185">Reference proteome</keyword>
<accession>A0A927MRE6</accession>
<name>A0A927MRE6_9ACTN</name>
<organism evidence="1 2">
    <name type="scientific">Actinopolymorpha pittospori</name>
    <dbReference type="NCBI Taxonomy" id="648752"/>
    <lineage>
        <taxon>Bacteria</taxon>
        <taxon>Bacillati</taxon>
        <taxon>Actinomycetota</taxon>
        <taxon>Actinomycetes</taxon>
        <taxon>Propionibacteriales</taxon>
        <taxon>Actinopolymorphaceae</taxon>
        <taxon>Actinopolymorpha</taxon>
    </lineage>
</organism>
<reference evidence="1" key="1">
    <citation type="submission" date="2020-10" db="EMBL/GenBank/DDBJ databases">
        <title>Sequencing the genomes of 1000 actinobacteria strains.</title>
        <authorList>
            <person name="Klenk H.-P."/>
        </authorList>
    </citation>
    <scope>NUCLEOTIDE SEQUENCE</scope>
    <source>
        <strain evidence="1">DSM 45354</strain>
    </source>
</reference>
<sequence length="78" mass="8428">MDTCTTCGNSYDKAFTVVTHDGREHIFDSIECAAERIAPRCAHCNCRILGHGVEADSSNYCCASCARAGGLTEIRDRA</sequence>
<keyword evidence="1" id="KW-0804">Transcription</keyword>
<gene>
    <name evidence="1" type="ORF">HEB94_001572</name>
</gene>
<dbReference type="GO" id="GO:0000428">
    <property type="term" value="C:DNA-directed RNA polymerase complex"/>
    <property type="evidence" value="ECO:0007669"/>
    <property type="project" value="UniProtKB-KW"/>
</dbReference>
<keyword evidence="1" id="KW-0240">DNA-directed RNA polymerase</keyword>